<organism evidence="1 2">
    <name type="scientific">Ambrosiozyma monospora</name>
    <name type="common">Yeast</name>
    <name type="synonym">Endomycopsis monosporus</name>
    <dbReference type="NCBI Taxonomy" id="43982"/>
    <lineage>
        <taxon>Eukaryota</taxon>
        <taxon>Fungi</taxon>
        <taxon>Dikarya</taxon>
        <taxon>Ascomycota</taxon>
        <taxon>Saccharomycotina</taxon>
        <taxon>Pichiomycetes</taxon>
        <taxon>Pichiales</taxon>
        <taxon>Pichiaceae</taxon>
        <taxon>Ambrosiozyma</taxon>
    </lineage>
</organism>
<evidence type="ECO:0000313" key="2">
    <source>
        <dbReference type="Proteomes" id="UP001165064"/>
    </source>
</evidence>
<gene>
    <name evidence="1" type="ORF">Amon02_001268800</name>
</gene>
<reference evidence="1" key="1">
    <citation type="submission" date="2023-04" db="EMBL/GenBank/DDBJ databases">
        <title>Ambrosiozyma monospora NBRC 10751.</title>
        <authorList>
            <person name="Ichikawa N."/>
            <person name="Sato H."/>
            <person name="Tonouchi N."/>
        </authorList>
    </citation>
    <scope>NUCLEOTIDE SEQUENCE</scope>
    <source>
        <strain evidence="1">NBRC 10751</strain>
    </source>
</reference>
<dbReference type="Proteomes" id="UP001165064">
    <property type="component" value="Unassembled WGS sequence"/>
</dbReference>
<dbReference type="EMBL" id="BSXS01015150">
    <property type="protein sequence ID" value="GMF06414.1"/>
    <property type="molecule type" value="Genomic_DNA"/>
</dbReference>
<evidence type="ECO:0000313" key="1">
    <source>
        <dbReference type="EMBL" id="GMF06414.1"/>
    </source>
</evidence>
<proteinExistence type="predicted"/>
<comment type="caution">
    <text evidence="1">The sequence shown here is derived from an EMBL/GenBank/DDBJ whole genome shotgun (WGS) entry which is preliminary data.</text>
</comment>
<name>A0ACB5UBN4_AMBMO</name>
<sequence length="201" mass="22624">MDQTKKVIKARQRILGFQNSITDRTIRLSGIPPELRTERALKETIESLGIGKIKKIVICKEWKKLDHLFKQRDKVLHKLEIYWARYLGNKNNDVFNIRPFASGSYPLTRNTNINHTNRYHDDENAIDNTIDSTLDVEAQASGSSTPILEPRNMTLTSVEPEPASSISSLSSSGVPNGAQLILDKTQTVLVQPLTVKDLKSN</sequence>
<accession>A0ACB5UBN4</accession>
<protein>
    <submittedName>
        <fullName evidence="1">Unnamed protein product</fullName>
    </submittedName>
</protein>
<keyword evidence="2" id="KW-1185">Reference proteome</keyword>